<proteinExistence type="predicted"/>
<dbReference type="Pfam" id="PF02771">
    <property type="entry name" value="Acyl-CoA_dh_N"/>
    <property type="match status" value="1"/>
</dbReference>
<dbReference type="GO" id="GO:0016627">
    <property type="term" value="F:oxidoreductase activity, acting on the CH-CH group of donors"/>
    <property type="evidence" value="ECO:0007669"/>
    <property type="project" value="InterPro"/>
</dbReference>
<dbReference type="RefSeq" id="WP_119838879.1">
    <property type="nucleotide sequence ID" value="NZ_CP060436.1"/>
</dbReference>
<dbReference type="Gene3D" id="2.40.110.10">
    <property type="entry name" value="Butyryl-CoA Dehydrogenase, subunit A, domain 2"/>
    <property type="match status" value="1"/>
</dbReference>
<accession>A0A418SH95</accession>
<keyword evidence="1 4" id="KW-0560">Oxidoreductase</keyword>
<protein>
    <submittedName>
        <fullName evidence="4">Flavin-dependent monooxygenase, oxygenase subunit HsaA</fullName>
        <ecNumber evidence="4">1.14.14.12</ecNumber>
    </submittedName>
</protein>
<dbReference type="Pfam" id="PF08028">
    <property type="entry name" value="Acyl-CoA_dh_2"/>
    <property type="match status" value="1"/>
</dbReference>
<dbReference type="SUPFAM" id="SSF56645">
    <property type="entry name" value="Acyl-CoA dehydrogenase NM domain-like"/>
    <property type="match status" value="1"/>
</dbReference>
<dbReference type="PIRSF" id="PIRSF016578">
    <property type="entry name" value="HsaA"/>
    <property type="match status" value="1"/>
</dbReference>
<name>A0A418SH95_9RHOB</name>
<dbReference type="InterPro" id="IPR036250">
    <property type="entry name" value="AcylCo_DH-like_C"/>
</dbReference>
<evidence type="ECO:0000256" key="1">
    <source>
        <dbReference type="ARBA" id="ARBA00023002"/>
    </source>
</evidence>
<dbReference type="InterPro" id="IPR013786">
    <property type="entry name" value="AcylCoA_DH/ox_N"/>
</dbReference>
<keyword evidence="4" id="KW-0503">Monooxygenase</keyword>
<organism evidence="4 5">
    <name type="scientific">Pseudooceanicola algae</name>
    <dbReference type="NCBI Taxonomy" id="1537215"/>
    <lineage>
        <taxon>Bacteria</taxon>
        <taxon>Pseudomonadati</taxon>
        <taxon>Pseudomonadota</taxon>
        <taxon>Alphaproteobacteria</taxon>
        <taxon>Rhodobacterales</taxon>
        <taxon>Paracoccaceae</taxon>
        <taxon>Pseudooceanicola</taxon>
    </lineage>
</organism>
<dbReference type="GO" id="GO:0036383">
    <property type="term" value="F:3-hydroxy-9,10-secoandrosta-1,3,5(10)-triene-9,17-dione monooxygenase activity"/>
    <property type="evidence" value="ECO:0007669"/>
    <property type="project" value="UniProtKB-EC"/>
</dbReference>
<dbReference type="Gene3D" id="1.20.140.10">
    <property type="entry name" value="Butyryl-CoA Dehydrogenase, subunit A, domain 3"/>
    <property type="match status" value="1"/>
</dbReference>
<dbReference type="InterPro" id="IPR037069">
    <property type="entry name" value="AcylCoA_DH/ox_N_sf"/>
</dbReference>
<dbReference type="EC" id="1.14.14.12" evidence="4"/>
<dbReference type="InterPro" id="IPR009100">
    <property type="entry name" value="AcylCoA_DH/oxidase_NM_dom_sf"/>
</dbReference>
<feature type="domain" description="Acyl-CoA dehydrogenase/oxidase N-terminal" evidence="2">
    <location>
        <begin position="32"/>
        <end position="102"/>
    </location>
</feature>
<dbReference type="EMBL" id="CP060436">
    <property type="protein sequence ID" value="QPM90334.1"/>
    <property type="molecule type" value="Genomic_DNA"/>
</dbReference>
<dbReference type="SUPFAM" id="SSF47203">
    <property type="entry name" value="Acyl-CoA dehydrogenase C-terminal domain-like"/>
    <property type="match status" value="1"/>
</dbReference>
<dbReference type="InterPro" id="IPR013107">
    <property type="entry name" value="Acyl-CoA_DH_C"/>
</dbReference>
<reference evidence="4 5" key="1">
    <citation type="submission" date="2020-08" db="EMBL/GenBank/DDBJ databases">
        <title>Genome sequence of Rhodobacteraceae bacterium Lw-13e.</title>
        <authorList>
            <person name="Poehlein A."/>
            <person name="Wolter L."/>
            <person name="Daniel R."/>
            <person name="Brinkhoff T."/>
        </authorList>
    </citation>
    <scope>NUCLEOTIDE SEQUENCE [LARGE SCALE GENOMIC DNA]</scope>
    <source>
        <strain evidence="4 5">Lw-13e</strain>
    </source>
</reference>
<gene>
    <name evidence="4" type="primary">hsaA_1</name>
    <name evidence="4" type="ORF">PSAL_015710</name>
</gene>
<feature type="domain" description="Acyl-CoA dehydrogenase C-terminal" evidence="3">
    <location>
        <begin position="242"/>
        <end position="372"/>
    </location>
</feature>
<keyword evidence="5" id="KW-1185">Reference proteome</keyword>
<dbReference type="OrthoDB" id="7316074at2"/>
<dbReference type="AlphaFoldDB" id="A0A418SH95"/>
<dbReference type="GO" id="GO:0050660">
    <property type="term" value="F:flavin adenine dinucleotide binding"/>
    <property type="evidence" value="ECO:0007669"/>
    <property type="project" value="InterPro"/>
</dbReference>
<dbReference type="KEGG" id="palw:PSAL_015710"/>
<evidence type="ECO:0000259" key="2">
    <source>
        <dbReference type="Pfam" id="PF02771"/>
    </source>
</evidence>
<dbReference type="Gene3D" id="1.10.540.10">
    <property type="entry name" value="Acyl-CoA dehydrogenase/oxidase, N-terminal domain"/>
    <property type="match status" value="1"/>
</dbReference>
<dbReference type="Proteomes" id="UP000283786">
    <property type="component" value="Chromosome"/>
</dbReference>
<evidence type="ECO:0000259" key="3">
    <source>
        <dbReference type="Pfam" id="PF08028"/>
    </source>
</evidence>
<sequence>MSDLLAQAAPPQAAPLPAPGALPDVTLDEVLAEIRSRRSEFEAKAHVPRDMVAKLKAIGAYRGIVPARLGGDALPPQDYLKLIEKLAAADASTGWVASFGISCTYLAALTPAVFDQIYSNDPNTTFAGAMFPPQIAVPEGDGLRVSGRWPWCSGSMGADVIAVGIKIEGEKTPLPRAAVFPAAEVTIDQTWDTIGLRGTGSHDVVLDGALVDMDWTFIRGGKPQQDDPIYRYPTVALAAHAVAVVALGAAREALDWLKSDAAQKASITGAPNPGARPYVQADLAKAEARLRGARAHFFETIEEAWDQLLTKGEVDPELTLRTRLVSTHAAHDGAEAARMAFALGGSDSMRAGHTLGRCMIDSACAAQHAFMNTGTWTSAGAGMFGQPTPPGFP</sequence>
<evidence type="ECO:0000313" key="4">
    <source>
        <dbReference type="EMBL" id="QPM90334.1"/>
    </source>
</evidence>
<evidence type="ECO:0000313" key="5">
    <source>
        <dbReference type="Proteomes" id="UP000283786"/>
    </source>
</evidence>
<dbReference type="InterPro" id="IPR046373">
    <property type="entry name" value="Acyl-CoA_Oxase/DH_mid-dom_sf"/>
</dbReference>